<dbReference type="InterPro" id="IPR024476">
    <property type="entry name" value="DUF3861"/>
</dbReference>
<dbReference type="KEGG" id="pmak:PMPD1_1436"/>
<dbReference type="RefSeq" id="WP_173633411.1">
    <property type="nucleotide sequence ID" value="NZ_CP054212.1"/>
</dbReference>
<keyword evidence="2" id="KW-1185">Reference proteome</keyword>
<gene>
    <name evidence="1" type="ORF">PMPD1_1436</name>
</gene>
<dbReference type="InterPro" id="IPR038194">
    <property type="entry name" value="DUF3861_sf"/>
</dbReference>
<dbReference type="AlphaFoldDB" id="A0A6M8UM18"/>
<evidence type="ECO:0000313" key="1">
    <source>
        <dbReference type="EMBL" id="QKJ86393.1"/>
    </source>
</evidence>
<reference evidence="1 2" key="1">
    <citation type="submission" date="2020-06" db="EMBL/GenBank/DDBJ databases">
        <title>Genome sequence of Paramixta manurensis strain PD-1.</title>
        <authorList>
            <person name="Lee C.W."/>
            <person name="Kim J."/>
        </authorList>
    </citation>
    <scope>NUCLEOTIDE SEQUENCE [LARGE SCALE GENOMIC DNA]</scope>
    <source>
        <strain evidence="1 2">PD-1</strain>
    </source>
</reference>
<dbReference type="Gene3D" id="3.10.20.850">
    <property type="entry name" value="Protein of unknown function DUF3861"/>
    <property type="match status" value="1"/>
</dbReference>
<dbReference type="Pfam" id="PF12977">
    <property type="entry name" value="DUF3861"/>
    <property type="match status" value="1"/>
</dbReference>
<protein>
    <submittedName>
        <fullName evidence="1">DUF3861 domain-containing protein</fullName>
    </submittedName>
</protein>
<dbReference type="Proteomes" id="UP000505325">
    <property type="component" value="Chromosome"/>
</dbReference>
<evidence type="ECO:0000313" key="2">
    <source>
        <dbReference type="Proteomes" id="UP000505325"/>
    </source>
</evidence>
<proteinExistence type="predicted"/>
<sequence length="102" mass="11555">MPGHRFRITVEALSDRKGEAVDKPALQFEVENHDDILAIVERLRQREDLDFGADDSAAFGVGLKLFSEVMLENRKHPVFTPLRDAFREFMVGLKKGTAEKPS</sequence>
<accession>A0A6M8UM18</accession>
<name>A0A6M8UM18_9GAMM</name>
<organism evidence="1 2">
    <name type="scientific">Paramixta manurensis</name>
    <dbReference type="NCBI Taxonomy" id="2740817"/>
    <lineage>
        <taxon>Bacteria</taxon>
        <taxon>Pseudomonadati</taxon>
        <taxon>Pseudomonadota</taxon>
        <taxon>Gammaproteobacteria</taxon>
        <taxon>Enterobacterales</taxon>
        <taxon>Erwiniaceae</taxon>
        <taxon>Paramixta</taxon>
    </lineage>
</organism>
<dbReference type="EMBL" id="CP054212">
    <property type="protein sequence ID" value="QKJ86393.1"/>
    <property type="molecule type" value="Genomic_DNA"/>
</dbReference>